<sequence>MAEELELCHYATIHELQGTKTTRGGTEQSGATHRKRRLLRIGILTLGVLCIAQATLNVSLRLAFFSKEDTDQFPFNGAIIAEMCQNDQSQQNSTQSCFCYKNLLRRVLREYQALETERNILRDKVIQLTKESARVDDYYSGLGSGSQEGFFAPEISGYS</sequence>
<comment type="caution">
    <text evidence="3">The sequence shown here is derived from an EMBL/GenBank/DDBJ whole genome shotgun (WGS) entry which is preliminary data.</text>
</comment>
<gene>
    <name evidence="3" type="ORF">VZT92_013414</name>
</gene>
<dbReference type="Proteomes" id="UP001488805">
    <property type="component" value="Unassembled WGS sequence"/>
</dbReference>
<evidence type="ECO:0000256" key="1">
    <source>
        <dbReference type="SAM" id="Coils"/>
    </source>
</evidence>
<name>A0AAW1F362_ZOAVI</name>
<keyword evidence="2" id="KW-1133">Transmembrane helix</keyword>
<keyword evidence="1" id="KW-0175">Coiled coil</keyword>
<organism evidence="3 4">
    <name type="scientific">Zoarces viviparus</name>
    <name type="common">Viviparous eelpout</name>
    <name type="synonym">Blennius viviparus</name>
    <dbReference type="NCBI Taxonomy" id="48416"/>
    <lineage>
        <taxon>Eukaryota</taxon>
        <taxon>Metazoa</taxon>
        <taxon>Chordata</taxon>
        <taxon>Craniata</taxon>
        <taxon>Vertebrata</taxon>
        <taxon>Euteleostomi</taxon>
        <taxon>Actinopterygii</taxon>
        <taxon>Neopterygii</taxon>
        <taxon>Teleostei</taxon>
        <taxon>Neoteleostei</taxon>
        <taxon>Acanthomorphata</taxon>
        <taxon>Eupercaria</taxon>
        <taxon>Perciformes</taxon>
        <taxon>Cottioidei</taxon>
        <taxon>Zoarcales</taxon>
        <taxon>Zoarcidae</taxon>
        <taxon>Zoarcinae</taxon>
        <taxon>Zoarces</taxon>
    </lineage>
</organism>
<dbReference type="EMBL" id="JBCEZU010000111">
    <property type="protein sequence ID" value="KAK9529311.1"/>
    <property type="molecule type" value="Genomic_DNA"/>
</dbReference>
<keyword evidence="2" id="KW-0812">Transmembrane</keyword>
<proteinExistence type="predicted"/>
<dbReference type="AlphaFoldDB" id="A0AAW1F362"/>
<protein>
    <submittedName>
        <fullName evidence="3">Uncharacterized protein</fullName>
    </submittedName>
</protein>
<keyword evidence="2" id="KW-0472">Membrane</keyword>
<evidence type="ECO:0000313" key="3">
    <source>
        <dbReference type="EMBL" id="KAK9529311.1"/>
    </source>
</evidence>
<accession>A0AAW1F362</accession>
<reference evidence="3 4" key="1">
    <citation type="journal article" date="2024" name="Genome Biol. Evol.">
        <title>Chromosome-level genome assembly of the viviparous eelpout Zoarces viviparus.</title>
        <authorList>
            <person name="Fuhrmann N."/>
            <person name="Brasseur M.V."/>
            <person name="Bakowski C.E."/>
            <person name="Podsiadlowski L."/>
            <person name="Prost S."/>
            <person name="Krehenwinkel H."/>
            <person name="Mayer C."/>
        </authorList>
    </citation>
    <scope>NUCLEOTIDE SEQUENCE [LARGE SCALE GENOMIC DNA]</scope>
    <source>
        <strain evidence="3">NO-MEL_2022_Ind0_liver</strain>
    </source>
</reference>
<keyword evidence="4" id="KW-1185">Reference proteome</keyword>
<evidence type="ECO:0000313" key="4">
    <source>
        <dbReference type="Proteomes" id="UP001488805"/>
    </source>
</evidence>
<feature type="transmembrane region" description="Helical" evidence="2">
    <location>
        <begin position="38"/>
        <end position="56"/>
    </location>
</feature>
<feature type="coiled-coil region" evidence="1">
    <location>
        <begin position="104"/>
        <end position="131"/>
    </location>
</feature>
<evidence type="ECO:0000256" key="2">
    <source>
        <dbReference type="SAM" id="Phobius"/>
    </source>
</evidence>